<keyword evidence="7" id="KW-0198">Cysteine biosynthesis</keyword>
<dbReference type="STRING" id="1513793.SAMN06296036_103158"/>
<feature type="domain" description="Tryptophan synthase beta chain-like PALP" evidence="10">
    <location>
        <begin position="10"/>
        <end position="293"/>
    </location>
</feature>
<evidence type="ECO:0000313" key="12">
    <source>
        <dbReference type="Proteomes" id="UP000192907"/>
    </source>
</evidence>
<dbReference type="GO" id="GO:0006535">
    <property type="term" value="P:cysteine biosynthetic process from serine"/>
    <property type="evidence" value="ECO:0007669"/>
    <property type="project" value="InterPro"/>
</dbReference>
<dbReference type="FunFam" id="3.40.50.1100:FF:000016">
    <property type="entry name" value="Cysteine synthase A"/>
    <property type="match status" value="1"/>
</dbReference>
<evidence type="ECO:0000256" key="7">
    <source>
        <dbReference type="ARBA" id="ARBA00023192"/>
    </source>
</evidence>
<gene>
    <name evidence="11" type="ORF">SAMN06296036_103158</name>
</gene>
<dbReference type="GO" id="GO:0016765">
    <property type="term" value="F:transferase activity, transferring alkyl or aryl (other than methyl) groups"/>
    <property type="evidence" value="ECO:0007669"/>
    <property type="project" value="UniProtKB-ARBA"/>
</dbReference>
<dbReference type="Pfam" id="PF00291">
    <property type="entry name" value="PALP"/>
    <property type="match status" value="1"/>
</dbReference>
<dbReference type="PROSITE" id="PS00165">
    <property type="entry name" value="DEHYDRATASE_SER_THR"/>
    <property type="match status" value="1"/>
</dbReference>
<dbReference type="AlphaFoldDB" id="A0A1Y6BAB3"/>
<dbReference type="SUPFAM" id="SSF53686">
    <property type="entry name" value="Tryptophan synthase beta subunit-like PLP-dependent enzymes"/>
    <property type="match status" value="1"/>
</dbReference>
<dbReference type="Proteomes" id="UP000192907">
    <property type="component" value="Unassembled WGS sequence"/>
</dbReference>
<proteinExistence type="inferred from homology"/>
<dbReference type="Gene3D" id="3.40.50.1100">
    <property type="match status" value="2"/>
</dbReference>
<evidence type="ECO:0000256" key="2">
    <source>
        <dbReference type="ARBA" id="ARBA00007103"/>
    </source>
</evidence>
<name>A0A1Y6BAB3_9BACT</name>
<evidence type="ECO:0000256" key="1">
    <source>
        <dbReference type="ARBA" id="ARBA00001933"/>
    </source>
</evidence>
<dbReference type="GO" id="GO:0030170">
    <property type="term" value="F:pyridoxal phosphate binding"/>
    <property type="evidence" value="ECO:0007669"/>
    <property type="project" value="InterPro"/>
</dbReference>
<evidence type="ECO:0000256" key="3">
    <source>
        <dbReference type="ARBA" id="ARBA00019371"/>
    </source>
</evidence>
<accession>A0A1Y6BAB3</accession>
<dbReference type="EMBL" id="FWZT01000003">
    <property type="protein sequence ID" value="SMF01101.1"/>
    <property type="molecule type" value="Genomic_DNA"/>
</dbReference>
<comment type="similarity">
    <text evidence="2">Belongs to the cysteine synthase/cystathionine beta-synthase family.</text>
</comment>
<keyword evidence="6" id="KW-0663">Pyridoxal phosphate</keyword>
<evidence type="ECO:0000313" key="11">
    <source>
        <dbReference type="EMBL" id="SMF01101.1"/>
    </source>
</evidence>
<evidence type="ECO:0000256" key="4">
    <source>
        <dbReference type="ARBA" id="ARBA00022605"/>
    </source>
</evidence>
<evidence type="ECO:0000259" key="10">
    <source>
        <dbReference type="Pfam" id="PF00291"/>
    </source>
</evidence>
<dbReference type="InterPro" id="IPR050214">
    <property type="entry name" value="Cys_Synth/Cystath_Beta-Synth"/>
</dbReference>
<dbReference type="InterPro" id="IPR001216">
    <property type="entry name" value="P-phosphate_BS"/>
</dbReference>
<dbReference type="InterPro" id="IPR001926">
    <property type="entry name" value="TrpB-like_PALP"/>
</dbReference>
<organism evidence="11 12">
    <name type="scientific">Pseudobacteriovorax antillogorgiicola</name>
    <dbReference type="NCBI Taxonomy" id="1513793"/>
    <lineage>
        <taxon>Bacteria</taxon>
        <taxon>Pseudomonadati</taxon>
        <taxon>Bdellovibrionota</taxon>
        <taxon>Oligoflexia</taxon>
        <taxon>Oligoflexales</taxon>
        <taxon>Pseudobacteriovoracaceae</taxon>
        <taxon>Pseudobacteriovorax</taxon>
    </lineage>
</organism>
<evidence type="ECO:0000256" key="5">
    <source>
        <dbReference type="ARBA" id="ARBA00022679"/>
    </source>
</evidence>
<dbReference type="OrthoDB" id="5289678at2"/>
<dbReference type="PANTHER" id="PTHR10314">
    <property type="entry name" value="CYSTATHIONINE BETA-SYNTHASE"/>
    <property type="match status" value="1"/>
</dbReference>
<keyword evidence="12" id="KW-1185">Reference proteome</keyword>
<sequence>MTFKIANRASELIGGTSILKIESLSKLAGSDIFVKCEYENPGGSIKDRAALQMTEDALACGALKEGMTIVEGTAGNTGIGLAVVGKSLGFPVLVVMPRGQAHEKERMIGLFGAELRLVDPCPFKDPNHFYHTAKRIADEESNRYWWANQFENTSNYKAHYQNTGPEIWQQLPKLDCLVSVAGTGGTISGTSQFLKEKKPRIQVVLVDPDGSGLKSYVDTGAFASSGSSFTEGIGIMRLTQNFAAAKVDQAVNFSDQDILTISRFVRDEDGIVLGSSSALNVCAAFHNAYKGQKSRCILTFACDLGERSYSKLYDGDFLKSKGLDENRNMDQMLGSW</sequence>
<dbReference type="NCBIfam" id="NF007989">
    <property type="entry name" value="PRK10717.1"/>
    <property type="match status" value="1"/>
</dbReference>
<evidence type="ECO:0000256" key="8">
    <source>
        <dbReference type="ARBA" id="ARBA00030296"/>
    </source>
</evidence>
<evidence type="ECO:0000256" key="9">
    <source>
        <dbReference type="ARBA" id="ARBA00033075"/>
    </source>
</evidence>
<dbReference type="RefSeq" id="WP_132316091.1">
    <property type="nucleotide sequence ID" value="NZ_FWZT01000003.1"/>
</dbReference>
<reference evidence="12" key="1">
    <citation type="submission" date="2017-04" db="EMBL/GenBank/DDBJ databases">
        <authorList>
            <person name="Varghese N."/>
            <person name="Submissions S."/>
        </authorList>
    </citation>
    <scope>NUCLEOTIDE SEQUENCE [LARGE SCALE GENOMIC DNA]</scope>
    <source>
        <strain evidence="12">RKEM611</strain>
    </source>
</reference>
<keyword evidence="4" id="KW-0028">Amino-acid biosynthesis</keyword>
<dbReference type="InterPro" id="IPR036052">
    <property type="entry name" value="TrpB-like_PALP_sf"/>
</dbReference>
<keyword evidence="5" id="KW-0808">Transferase</keyword>
<dbReference type="PROSITE" id="PS00901">
    <property type="entry name" value="CYS_SYNTHASE"/>
    <property type="match status" value="1"/>
</dbReference>
<comment type="cofactor">
    <cofactor evidence="1">
        <name>pyridoxal 5'-phosphate</name>
        <dbReference type="ChEBI" id="CHEBI:597326"/>
    </cofactor>
</comment>
<evidence type="ECO:0000256" key="6">
    <source>
        <dbReference type="ARBA" id="ARBA00022898"/>
    </source>
</evidence>
<protein>
    <recommendedName>
        <fullName evidence="3">Cysteine synthase</fullName>
    </recommendedName>
    <alternativeName>
        <fullName evidence="8">O-acetylserine (thiol)-lyase</fullName>
    </alternativeName>
    <alternativeName>
        <fullName evidence="9">O-acetylserine sulfhydrylase</fullName>
    </alternativeName>
</protein>
<dbReference type="InterPro" id="IPR000634">
    <property type="entry name" value="Ser/Thr_deHydtase_PyrdxlP-BS"/>
</dbReference>
<dbReference type="CDD" id="cd01561">
    <property type="entry name" value="CBS_like"/>
    <property type="match status" value="1"/>
</dbReference>